<keyword evidence="6 9" id="KW-1133">Transmembrane helix</keyword>
<dbReference type="GO" id="GO:0005886">
    <property type="term" value="C:plasma membrane"/>
    <property type="evidence" value="ECO:0007669"/>
    <property type="project" value="UniProtKB-SubCell"/>
</dbReference>
<dbReference type="AlphaFoldDB" id="A0A3M8K8P7"/>
<evidence type="ECO:0000256" key="1">
    <source>
        <dbReference type="ARBA" id="ARBA00004651"/>
    </source>
</evidence>
<dbReference type="GO" id="GO:0065002">
    <property type="term" value="P:intracellular protein transmembrane transport"/>
    <property type="evidence" value="ECO:0007669"/>
    <property type="project" value="UniProtKB-UniRule"/>
</dbReference>
<dbReference type="GO" id="GO:0006605">
    <property type="term" value="P:protein targeting"/>
    <property type="evidence" value="ECO:0007669"/>
    <property type="project" value="UniProtKB-UniRule"/>
</dbReference>
<dbReference type="Gene3D" id="1.20.1640.10">
    <property type="entry name" value="Multidrug efflux transporter AcrB transmembrane domain"/>
    <property type="match status" value="1"/>
</dbReference>
<feature type="region of interest" description="Disordered" evidence="10">
    <location>
        <begin position="334"/>
        <end position="383"/>
    </location>
</feature>
<keyword evidence="5 9" id="KW-0653">Protein transport</keyword>
<dbReference type="NCBIfam" id="TIGR00966">
    <property type="entry name" value="transloc_SecF"/>
    <property type="match status" value="1"/>
</dbReference>
<keyword evidence="3 9" id="KW-1003">Cell membrane</keyword>
<feature type="transmembrane region" description="Helical" evidence="9">
    <location>
        <begin position="290"/>
        <end position="313"/>
    </location>
</feature>
<dbReference type="HAMAP" id="MF_01464_B">
    <property type="entry name" value="SecF_B"/>
    <property type="match status" value="1"/>
</dbReference>
<keyword evidence="8 9" id="KW-0472">Membrane</keyword>
<evidence type="ECO:0000256" key="4">
    <source>
        <dbReference type="ARBA" id="ARBA00022692"/>
    </source>
</evidence>
<gene>
    <name evidence="9" type="primary">secF</name>
    <name evidence="12" type="ORF">C5L39_02470</name>
</gene>
<comment type="similarity">
    <text evidence="9">Belongs to the SecD/SecF family. SecF subfamily.</text>
</comment>
<reference evidence="12 13" key="1">
    <citation type="submission" date="2018-02" db="EMBL/GenBank/DDBJ databases">
        <title>Corynebacterium alimpuense sp. nov., a marine obligate actinomycete isolated from sediments of Valparaiso bay, Chile.</title>
        <authorList>
            <person name="Claverias F."/>
            <person name="Gonzales-Siles L."/>
            <person name="Salva-Serra F."/>
            <person name="Inganaes E."/>
            <person name="Molin K."/>
            <person name="Cumsille A."/>
            <person name="Undabarrena A."/>
            <person name="Couve E."/>
            <person name="Moore E.R.B."/>
            <person name="Gomila M."/>
            <person name="Camara B."/>
        </authorList>
    </citation>
    <scope>NUCLEOTIDE SEQUENCE [LARGE SCALE GENOMIC DNA]</scope>
    <source>
        <strain evidence="12 13">CCUG 69366</strain>
    </source>
</reference>
<comment type="function">
    <text evidence="9">Part of the Sec protein translocase complex. Interacts with the SecYEG preprotein conducting channel. SecDF uses the proton motive force (PMF) to complete protein translocation after the ATP-dependent function of SecA.</text>
</comment>
<dbReference type="InterPro" id="IPR022645">
    <property type="entry name" value="SecD/SecF_bac"/>
</dbReference>
<evidence type="ECO:0000313" key="12">
    <source>
        <dbReference type="EMBL" id="RNE49259.1"/>
    </source>
</evidence>
<organism evidence="12 13">
    <name type="scientific">Corynebacterium alimapuense</name>
    <dbReference type="NCBI Taxonomy" id="1576874"/>
    <lineage>
        <taxon>Bacteria</taxon>
        <taxon>Bacillati</taxon>
        <taxon>Actinomycetota</taxon>
        <taxon>Actinomycetes</taxon>
        <taxon>Mycobacteriales</taxon>
        <taxon>Corynebacteriaceae</taxon>
        <taxon>Corynebacterium</taxon>
    </lineage>
</organism>
<dbReference type="InterPro" id="IPR022813">
    <property type="entry name" value="SecD/SecF_arch_bac"/>
</dbReference>
<dbReference type="InterPro" id="IPR048634">
    <property type="entry name" value="SecD_SecF_C"/>
</dbReference>
<accession>A0A3M8K8P7</accession>
<keyword evidence="4 9" id="KW-0812">Transmembrane</keyword>
<feature type="domain" description="Protein export membrane protein SecD/SecF C-terminal" evidence="11">
    <location>
        <begin position="135"/>
        <end position="317"/>
    </location>
</feature>
<feature type="transmembrane region" description="Helical" evidence="9">
    <location>
        <begin position="29"/>
        <end position="47"/>
    </location>
</feature>
<keyword evidence="7 9" id="KW-0811">Translocation</keyword>
<evidence type="ECO:0000256" key="6">
    <source>
        <dbReference type="ARBA" id="ARBA00022989"/>
    </source>
</evidence>
<evidence type="ECO:0000259" key="11">
    <source>
        <dbReference type="Pfam" id="PF02355"/>
    </source>
</evidence>
<sequence length="383" mass="41169">MSTPTKSRGVFSRLYTGEGGVDFIGRSKLWYRIAAGLLVISIAAIGIRGFDLSIDFEGGTKMNMPAAELVEEEVEQTFIDATGVTPELTQIVGSGNSQTLEINSERLTTEQTDAARLAIYEEFEPLDASGEPSPDAIGDSTVSESWGSSITQRMIIAMGVFLALVFLYISVRLEKEMAAAAIIALAVDGIVISGIYALLGLEVSPATVIGLLTVLSFSLYDTVIVFDKVRENTAGFRDSKRSTYGEEANLAVNQTVMRSISTSVISALPIIALMVVAVVLMGVGTLKDLALIQLIGVIEGVFSSIFLATPILVSLMNRRKDVKEHNELVADYREGRVPEQAEEAEGSGAAKRTVESVTDSGQHPEEQTISPQGPGTSWRPERR</sequence>
<evidence type="ECO:0000256" key="10">
    <source>
        <dbReference type="SAM" id="MobiDB-lite"/>
    </source>
</evidence>
<dbReference type="GO" id="GO:0015450">
    <property type="term" value="F:protein-transporting ATPase activity"/>
    <property type="evidence" value="ECO:0007669"/>
    <property type="project" value="InterPro"/>
</dbReference>
<protein>
    <recommendedName>
        <fullName evidence="9">Protein-export membrane protein SecF</fullName>
    </recommendedName>
</protein>
<evidence type="ECO:0000256" key="2">
    <source>
        <dbReference type="ARBA" id="ARBA00022448"/>
    </source>
</evidence>
<dbReference type="Proteomes" id="UP000266975">
    <property type="component" value="Unassembled WGS sequence"/>
</dbReference>
<dbReference type="OrthoDB" id="9774769at2"/>
<feature type="transmembrane region" description="Helical" evidence="9">
    <location>
        <begin position="178"/>
        <end position="199"/>
    </location>
</feature>
<evidence type="ECO:0000256" key="5">
    <source>
        <dbReference type="ARBA" id="ARBA00022927"/>
    </source>
</evidence>
<feature type="transmembrane region" description="Helical" evidence="9">
    <location>
        <begin position="205"/>
        <end position="226"/>
    </location>
</feature>
<dbReference type="InterPro" id="IPR005665">
    <property type="entry name" value="SecF_bac"/>
</dbReference>
<dbReference type="PANTHER" id="PTHR30081">
    <property type="entry name" value="PROTEIN-EXPORT MEMBRANE PROTEIN SEC"/>
    <property type="match status" value="1"/>
</dbReference>
<keyword evidence="13" id="KW-1185">Reference proteome</keyword>
<feature type="transmembrane region" description="Helical" evidence="9">
    <location>
        <begin position="264"/>
        <end position="284"/>
    </location>
</feature>
<evidence type="ECO:0000256" key="9">
    <source>
        <dbReference type="HAMAP-Rule" id="MF_01464"/>
    </source>
</evidence>
<comment type="subunit">
    <text evidence="9">Forms a complex with SecD. Part of the essential Sec protein translocation apparatus which comprises SecA, SecYEG and auxiliary proteins SecDF. Other proteins may also be involved.</text>
</comment>
<dbReference type="EMBL" id="PTJO01000003">
    <property type="protein sequence ID" value="RNE49259.1"/>
    <property type="molecule type" value="Genomic_DNA"/>
</dbReference>
<comment type="subcellular location">
    <subcellularLocation>
        <location evidence="1 9">Cell membrane</location>
        <topology evidence="1 9">Multi-pass membrane protein</topology>
    </subcellularLocation>
</comment>
<keyword evidence="2 9" id="KW-0813">Transport</keyword>
<evidence type="ECO:0000313" key="13">
    <source>
        <dbReference type="Proteomes" id="UP000266975"/>
    </source>
</evidence>
<dbReference type="PRINTS" id="PR01755">
    <property type="entry name" value="SECFTRNLCASE"/>
</dbReference>
<dbReference type="GO" id="GO:0043952">
    <property type="term" value="P:protein transport by the Sec complex"/>
    <property type="evidence" value="ECO:0007669"/>
    <property type="project" value="UniProtKB-UniRule"/>
</dbReference>
<feature type="transmembrane region" description="Helical" evidence="9">
    <location>
        <begin position="150"/>
        <end position="171"/>
    </location>
</feature>
<dbReference type="RefSeq" id="WP_123047306.1">
    <property type="nucleotide sequence ID" value="NZ_PTJO01000003.1"/>
</dbReference>
<feature type="compositionally biased region" description="Polar residues" evidence="10">
    <location>
        <begin position="355"/>
        <end position="375"/>
    </location>
</feature>
<proteinExistence type="inferred from homology"/>
<evidence type="ECO:0000256" key="3">
    <source>
        <dbReference type="ARBA" id="ARBA00022475"/>
    </source>
</evidence>
<evidence type="ECO:0000256" key="8">
    <source>
        <dbReference type="ARBA" id="ARBA00023136"/>
    </source>
</evidence>
<name>A0A3M8K8P7_9CORY</name>
<dbReference type="PANTHER" id="PTHR30081:SF8">
    <property type="entry name" value="PROTEIN TRANSLOCASE SUBUNIT SECF"/>
    <property type="match status" value="1"/>
</dbReference>
<dbReference type="Pfam" id="PF02355">
    <property type="entry name" value="SecD_SecF_C"/>
    <property type="match status" value="1"/>
</dbReference>
<evidence type="ECO:0000256" key="7">
    <source>
        <dbReference type="ARBA" id="ARBA00023010"/>
    </source>
</evidence>
<dbReference type="SUPFAM" id="SSF82866">
    <property type="entry name" value="Multidrug efflux transporter AcrB transmembrane domain"/>
    <property type="match status" value="1"/>
</dbReference>
<comment type="caution">
    <text evidence="12">The sequence shown here is derived from an EMBL/GenBank/DDBJ whole genome shotgun (WGS) entry which is preliminary data.</text>
</comment>